<gene>
    <name evidence="1" type="ORF">PORY_000050</name>
</gene>
<feature type="non-terminal residue" evidence="1">
    <location>
        <position position="1"/>
    </location>
</feature>
<organism evidence="1 2">
    <name type="scientific">Pneumocystis oryctolagi</name>
    <dbReference type="NCBI Taxonomy" id="42067"/>
    <lineage>
        <taxon>Eukaryota</taxon>
        <taxon>Fungi</taxon>
        <taxon>Dikarya</taxon>
        <taxon>Ascomycota</taxon>
        <taxon>Taphrinomycotina</taxon>
        <taxon>Pneumocystomycetes</taxon>
        <taxon>Pneumocystaceae</taxon>
        <taxon>Pneumocystis</taxon>
    </lineage>
</organism>
<dbReference type="EMBL" id="JABTEG010000001">
    <property type="protein sequence ID" value="KAG4306062.1"/>
    <property type="molecule type" value="Genomic_DNA"/>
</dbReference>
<name>A0ACB7CE63_9ASCO</name>
<evidence type="ECO:0000313" key="2">
    <source>
        <dbReference type="Proteomes" id="UP000768646"/>
    </source>
</evidence>
<dbReference type="Proteomes" id="UP000768646">
    <property type="component" value="Unassembled WGS sequence"/>
</dbReference>
<protein>
    <submittedName>
        <fullName evidence="1">Uncharacterized protein</fullName>
    </submittedName>
</protein>
<accession>A0ACB7CE63</accession>
<evidence type="ECO:0000313" key="1">
    <source>
        <dbReference type="EMBL" id="KAG4306062.1"/>
    </source>
</evidence>
<sequence>QTKDNYIKSTMSLFRIILYFMIFLLASGTIINHTNPLCTAINPKNNQYADLRDLQRTEKDGYWIARDEKNNRNFSINICAPLIVNTTFTDNMGSENVSAMYVEEDKVFSIGETSSKIYFQGEKLVLQYKNGSLCPGNTTFRKSTVISFICNPHMYKKPLIFFVADVNSCAYFFEWHTAYACTKTKNEHIIKHSVVFGIILSIAFFTKPLQQNLSTLPMTPIFKKLVENDKESMSIEFRQYKESFSYNDLIHCILTFKSSLQTIKQCKDLEQKRVAIFLEPGFMYATAIFGIWAAGGISVPICITHPISEIKYIVEDCQVEIIVTSLALEERLKNIVAHIKKHIHIHILSKPILIQQQKEIQSLLPFDLDRGALIIYTSGTTGLPKGVLTTHRNIFTQVISLIEAWKYSPKDRLLHVLPLHHIHGIINALVCPLYAGGTIEFLQKFSAKDVWFRFLDLNSPQISQFMAIPTIYSKLIDYYEKYGVGIDNVELKSRMKKIRLMISGSAELPISLRKKWYELTGQILLERYGMTETGMILSGGLDLEKRLEGSVGWELPYIKVRLVNTEDSIDEGEIWVSGDAVFKEYFNKPDATKNAFVYEKDGTRWFKTNDIATRTKNGAYILRGRQNIDIIKYSGYKISALEIQQKIHSLPYIREVAVLGIHDDVWTQKIAALVTLTSNKRELILSDLRSDLRNMLASYKLPTLLKILPNGIPKNHIGKVDKKKLVKEFDYGDIQKWPN</sequence>
<proteinExistence type="predicted"/>
<reference evidence="1 2" key="1">
    <citation type="journal article" date="2021" name="Commun. Biol.">
        <title>Genomic insights into the host specific adaptation of the Pneumocystis genus.</title>
        <authorList>
            <person name="Cisse O.H."/>
            <person name="Ma L."/>
            <person name="Dekker J.P."/>
            <person name="Khil P.P."/>
            <person name="Youn J.-H."/>
            <person name="Brenchley J.M."/>
            <person name="Blair R."/>
            <person name="Pahar B."/>
            <person name="Chabe M."/>
            <person name="Van Rompay K.K.A."/>
            <person name="Keesler R."/>
            <person name="Sukura A."/>
            <person name="Hirsch V."/>
            <person name="Kutty G."/>
            <person name="Liu Y."/>
            <person name="Peng L."/>
            <person name="Chen J."/>
            <person name="Song J."/>
            <person name="Weissenbacher-Lang C."/>
            <person name="Xu J."/>
            <person name="Upham N.S."/>
            <person name="Stajich J.E."/>
            <person name="Cuomo C.A."/>
            <person name="Cushion M.T."/>
            <person name="Kovacs J.A."/>
        </authorList>
    </citation>
    <scope>NUCLEOTIDE SEQUENCE [LARGE SCALE GENOMIC DNA]</scope>
    <source>
        <strain evidence="1 2">RABM</strain>
    </source>
</reference>
<comment type="caution">
    <text evidence="1">The sequence shown here is derived from an EMBL/GenBank/DDBJ whole genome shotgun (WGS) entry which is preliminary data.</text>
</comment>
<keyword evidence="2" id="KW-1185">Reference proteome</keyword>